<comment type="caution">
    <text evidence="1">The sequence shown here is derived from an EMBL/GenBank/DDBJ whole genome shotgun (WGS) entry which is preliminary data.</text>
</comment>
<reference evidence="1 2" key="1">
    <citation type="submission" date="2018-01" db="EMBL/GenBank/DDBJ databases">
        <title>The complete genome sequence of Chromatium okenii LaCa, a purple sulfur bacterium with a turbulent life.</title>
        <authorList>
            <person name="Luedin S.M."/>
            <person name="Liechti N."/>
            <person name="Storelli N."/>
            <person name="Danza F."/>
            <person name="Wittwer M."/>
            <person name="Pothier J.F."/>
            <person name="Tonolla M.A."/>
        </authorList>
    </citation>
    <scope>NUCLEOTIDE SEQUENCE [LARGE SCALE GENOMIC DNA]</scope>
    <source>
        <strain evidence="1 2">LaCa</strain>
    </source>
</reference>
<keyword evidence="2" id="KW-1185">Reference proteome</keyword>
<organism evidence="1 2">
    <name type="scientific">Chromatium okenii</name>
    <dbReference type="NCBI Taxonomy" id="61644"/>
    <lineage>
        <taxon>Bacteria</taxon>
        <taxon>Pseudomonadati</taxon>
        <taxon>Pseudomonadota</taxon>
        <taxon>Gammaproteobacteria</taxon>
        <taxon>Chromatiales</taxon>
        <taxon>Chromatiaceae</taxon>
        <taxon>Chromatium</taxon>
    </lineage>
</organism>
<gene>
    <name evidence="1" type="ORF">CXB77_17080</name>
</gene>
<dbReference type="EMBL" id="PPGH01000038">
    <property type="protein sequence ID" value="PQJ94857.1"/>
    <property type="molecule type" value="Genomic_DNA"/>
</dbReference>
<evidence type="ECO:0000313" key="2">
    <source>
        <dbReference type="Proteomes" id="UP000239936"/>
    </source>
</evidence>
<evidence type="ECO:0000313" key="1">
    <source>
        <dbReference type="EMBL" id="PQJ94857.1"/>
    </source>
</evidence>
<sequence>MRESELIAIIDQLGPVREILIANGTQTNAALFDSRIKILSKKLSFLKSPRIFSHPSPSFSVKYSVKQGFQKISTQSNEQIVKSPYEIKRDAINKLTDLFARPRAQDVRVDIQYTQNEFTDVPEIDPPVARILQLIEEQAQFFFLNIKALKQYSTIAELKLPIALIDFFERHTVDQLPDFLNTQDFDKQTKLHSEYIGLNIR</sequence>
<protein>
    <submittedName>
        <fullName evidence="1">Uncharacterized protein</fullName>
    </submittedName>
</protein>
<name>A0A2S7XM87_9GAMM</name>
<dbReference type="AlphaFoldDB" id="A0A2S7XM87"/>
<dbReference type="Proteomes" id="UP000239936">
    <property type="component" value="Unassembled WGS sequence"/>
</dbReference>
<proteinExistence type="predicted"/>
<accession>A0A2S7XM87</accession>